<gene>
    <name evidence="5" type="ORF">LCGC14_2986640</name>
</gene>
<dbReference type="InterPro" id="IPR020904">
    <property type="entry name" value="Sc_DH/Rdtase_CS"/>
</dbReference>
<protein>
    <recommendedName>
        <fullName evidence="4">Ketoreductase domain-containing protein</fullName>
    </recommendedName>
</protein>
<dbReference type="AlphaFoldDB" id="A0A0F8X5Y1"/>
<dbReference type="PRINTS" id="PR00080">
    <property type="entry name" value="SDRFAMILY"/>
</dbReference>
<evidence type="ECO:0000256" key="2">
    <source>
        <dbReference type="ARBA" id="ARBA00022857"/>
    </source>
</evidence>
<dbReference type="GO" id="GO:0006633">
    <property type="term" value="P:fatty acid biosynthetic process"/>
    <property type="evidence" value="ECO:0007669"/>
    <property type="project" value="InterPro"/>
</dbReference>
<dbReference type="GO" id="GO:0051287">
    <property type="term" value="F:NAD binding"/>
    <property type="evidence" value="ECO:0007669"/>
    <property type="project" value="InterPro"/>
</dbReference>
<dbReference type="SUPFAM" id="SSF51735">
    <property type="entry name" value="NAD(P)-binding Rossmann-fold domains"/>
    <property type="match status" value="1"/>
</dbReference>
<dbReference type="FunFam" id="3.40.50.720:FF:000115">
    <property type="entry name" value="3-oxoacyl-[acyl-carrier-protein] reductase FabG"/>
    <property type="match status" value="1"/>
</dbReference>
<dbReference type="GO" id="GO:0004316">
    <property type="term" value="F:3-oxoacyl-[acyl-carrier-protein] reductase (NADPH) activity"/>
    <property type="evidence" value="ECO:0007669"/>
    <property type="project" value="InterPro"/>
</dbReference>
<dbReference type="NCBIfam" id="NF005559">
    <property type="entry name" value="PRK07231.1"/>
    <property type="match status" value="1"/>
</dbReference>
<evidence type="ECO:0000313" key="5">
    <source>
        <dbReference type="EMBL" id="KKK64198.1"/>
    </source>
</evidence>
<accession>A0A0F8X5Y1</accession>
<dbReference type="EMBL" id="LAZR01061133">
    <property type="protein sequence ID" value="KKK64198.1"/>
    <property type="molecule type" value="Genomic_DNA"/>
</dbReference>
<comment type="similarity">
    <text evidence="1">Belongs to the short-chain dehydrogenases/reductases (SDR) family.</text>
</comment>
<comment type="caution">
    <text evidence="5">The sequence shown here is derived from an EMBL/GenBank/DDBJ whole genome shotgun (WGS) entry which is preliminary data.</text>
</comment>
<dbReference type="Gene3D" id="3.40.50.720">
    <property type="entry name" value="NAD(P)-binding Rossmann-like Domain"/>
    <property type="match status" value="1"/>
</dbReference>
<keyword evidence="2" id="KW-0521">NADP</keyword>
<name>A0A0F8X5Y1_9ZZZZ</name>
<dbReference type="PANTHER" id="PTHR42760">
    <property type="entry name" value="SHORT-CHAIN DEHYDROGENASES/REDUCTASES FAMILY MEMBER"/>
    <property type="match status" value="1"/>
</dbReference>
<dbReference type="CDD" id="cd05333">
    <property type="entry name" value="BKR_SDR_c"/>
    <property type="match status" value="1"/>
</dbReference>
<dbReference type="PANTHER" id="PTHR42760:SF133">
    <property type="entry name" value="3-OXOACYL-[ACYL-CARRIER-PROTEIN] REDUCTASE"/>
    <property type="match status" value="1"/>
</dbReference>
<evidence type="ECO:0000259" key="4">
    <source>
        <dbReference type="SMART" id="SM00822"/>
    </source>
</evidence>
<reference evidence="5" key="1">
    <citation type="journal article" date="2015" name="Nature">
        <title>Complex archaea that bridge the gap between prokaryotes and eukaryotes.</title>
        <authorList>
            <person name="Spang A."/>
            <person name="Saw J.H."/>
            <person name="Jorgensen S.L."/>
            <person name="Zaremba-Niedzwiedzka K."/>
            <person name="Martijn J."/>
            <person name="Lind A.E."/>
            <person name="van Eijk R."/>
            <person name="Schleper C."/>
            <person name="Guy L."/>
            <person name="Ettema T.J."/>
        </authorList>
    </citation>
    <scope>NUCLEOTIDE SEQUENCE</scope>
</reference>
<evidence type="ECO:0000256" key="3">
    <source>
        <dbReference type="ARBA" id="ARBA00023002"/>
    </source>
</evidence>
<dbReference type="NCBIfam" id="NF004198">
    <property type="entry name" value="PRK05653.1-3"/>
    <property type="match status" value="1"/>
</dbReference>
<dbReference type="InterPro" id="IPR057326">
    <property type="entry name" value="KR_dom"/>
</dbReference>
<dbReference type="NCBIfam" id="TIGR01830">
    <property type="entry name" value="3oxo_ACP_reduc"/>
    <property type="match status" value="1"/>
</dbReference>
<dbReference type="InterPro" id="IPR011284">
    <property type="entry name" value="3oxo_ACP_reduc"/>
</dbReference>
<dbReference type="Pfam" id="PF13561">
    <property type="entry name" value="adh_short_C2"/>
    <property type="match status" value="1"/>
</dbReference>
<organism evidence="5">
    <name type="scientific">marine sediment metagenome</name>
    <dbReference type="NCBI Taxonomy" id="412755"/>
    <lineage>
        <taxon>unclassified sequences</taxon>
        <taxon>metagenomes</taxon>
        <taxon>ecological metagenomes</taxon>
    </lineage>
</organism>
<dbReference type="InterPro" id="IPR036291">
    <property type="entry name" value="NAD(P)-bd_dom_sf"/>
</dbReference>
<dbReference type="InterPro" id="IPR002347">
    <property type="entry name" value="SDR_fam"/>
</dbReference>
<feature type="domain" description="Ketoreductase" evidence="4">
    <location>
        <begin position="6"/>
        <end position="185"/>
    </location>
</feature>
<dbReference type="SMART" id="SM00822">
    <property type="entry name" value="PKS_KR"/>
    <property type="match status" value="1"/>
</dbReference>
<proteinExistence type="inferred from homology"/>
<dbReference type="PROSITE" id="PS00061">
    <property type="entry name" value="ADH_SHORT"/>
    <property type="match status" value="1"/>
</dbReference>
<evidence type="ECO:0000256" key="1">
    <source>
        <dbReference type="ARBA" id="ARBA00006484"/>
    </source>
</evidence>
<sequence>MELNGKVAFITGGARGIGKEIAMCYAKNGANLVICDIAEDILGETVSELKGLKIEAEGYLMDVRDLKKCEDVVKKAIDKFGRIDILVNNAGVTRDNLLIRMSEDEFDSVIAINLKGVFNCTKIVSRIMMRQKSGRIINMASIVGIRGNAGQVNYSASKAGILGLTKSVAREIGSRNITVNAIAPGYIKTEMTEVLPEEVKAQMLATVPLNRPGTPSDVANAALFLASDYSSYITGQLIVVDGGMVM</sequence>
<keyword evidence="3" id="KW-0560">Oxidoreductase</keyword>
<dbReference type="PRINTS" id="PR00081">
    <property type="entry name" value="GDHRDH"/>
</dbReference>
<dbReference type="NCBIfam" id="NF009466">
    <property type="entry name" value="PRK12826.1-2"/>
    <property type="match status" value="1"/>
</dbReference>